<organism evidence="5 6">
    <name type="scientific">Streptococcus sanguinis (strain SK36)</name>
    <dbReference type="NCBI Taxonomy" id="388919"/>
    <lineage>
        <taxon>Bacteria</taxon>
        <taxon>Bacillati</taxon>
        <taxon>Bacillota</taxon>
        <taxon>Bacilli</taxon>
        <taxon>Lactobacillales</taxon>
        <taxon>Streptococcaceae</taxon>
        <taxon>Streptococcus</taxon>
    </lineage>
</organism>
<dbReference type="CDD" id="cd02440">
    <property type="entry name" value="AdoMet_MTases"/>
    <property type="match status" value="1"/>
</dbReference>
<dbReference type="AlphaFoldDB" id="A3CQI1"/>
<dbReference type="Gene3D" id="3.40.50.150">
    <property type="entry name" value="Vaccinia Virus protein VP39"/>
    <property type="match status" value="1"/>
</dbReference>
<keyword evidence="3" id="KW-0949">S-adenosyl-L-methionine</keyword>
<dbReference type="PANTHER" id="PTHR43464">
    <property type="entry name" value="METHYLTRANSFERASE"/>
    <property type="match status" value="1"/>
</dbReference>
<dbReference type="GO" id="GO:0008168">
    <property type="term" value="F:methyltransferase activity"/>
    <property type="evidence" value="ECO:0007669"/>
    <property type="project" value="UniProtKB-KW"/>
</dbReference>
<dbReference type="InterPro" id="IPR041698">
    <property type="entry name" value="Methyltransf_25"/>
</dbReference>
<dbReference type="eggNOG" id="COG2226">
    <property type="taxonomic scope" value="Bacteria"/>
</dbReference>
<evidence type="ECO:0000256" key="1">
    <source>
        <dbReference type="ARBA" id="ARBA00022603"/>
    </source>
</evidence>
<evidence type="ECO:0000259" key="4">
    <source>
        <dbReference type="Pfam" id="PF13649"/>
    </source>
</evidence>
<reference evidence="5 6" key="1">
    <citation type="journal article" date="2007" name="J. Bacteriol.">
        <title>Genome of the opportunistic pathogen Streptococcus sanguinis.</title>
        <authorList>
            <person name="Xu P."/>
            <person name="Alves J.M."/>
            <person name="Kitten T."/>
            <person name="Brown A."/>
            <person name="Chen Z."/>
            <person name="Ozaki L.S."/>
            <person name="Manque P."/>
            <person name="Ge X."/>
            <person name="Serrano M.G."/>
            <person name="Puiu D."/>
            <person name="Hendricks S."/>
            <person name="Wang Y."/>
            <person name="Chaplin M.D."/>
            <person name="Akan D."/>
            <person name="Paik S."/>
            <person name="Peterson D.L."/>
            <person name="Macrina F.L."/>
            <person name="Buck G.A."/>
        </authorList>
    </citation>
    <scope>NUCLEOTIDE SEQUENCE [LARGE SCALE GENOMIC DNA]</scope>
    <source>
        <strain evidence="5 6">SK36</strain>
    </source>
</reference>
<keyword evidence="2" id="KW-0808">Transferase</keyword>
<protein>
    <recommendedName>
        <fullName evidence="4">Methyltransferase domain-containing protein</fullName>
    </recommendedName>
</protein>
<evidence type="ECO:0000313" key="5">
    <source>
        <dbReference type="EMBL" id="ABN45436.1"/>
    </source>
</evidence>
<dbReference type="EMBL" id="CP000387">
    <property type="protein sequence ID" value="ABN45436.1"/>
    <property type="molecule type" value="Genomic_DNA"/>
</dbReference>
<gene>
    <name evidence="5" type="ordered locus">SSA_2065</name>
</gene>
<keyword evidence="1" id="KW-0489">Methyltransferase</keyword>
<dbReference type="PANTHER" id="PTHR43464:SF19">
    <property type="entry name" value="UBIQUINONE BIOSYNTHESIS O-METHYLTRANSFERASE, MITOCHONDRIAL"/>
    <property type="match status" value="1"/>
</dbReference>
<dbReference type="OrthoDB" id="43862at2"/>
<name>A3CQI1_STRSV</name>
<dbReference type="KEGG" id="ssa:SSA_2065"/>
<accession>A3CQI1</accession>
<dbReference type="Pfam" id="PF13649">
    <property type="entry name" value="Methyltransf_25"/>
    <property type="match status" value="1"/>
</dbReference>
<evidence type="ECO:0000256" key="2">
    <source>
        <dbReference type="ARBA" id="ARBA00022679"/>
    </source>
</evidence>
<evidence type="ECO:0000256" key="3">
    <source>
        <dbReference type="ARBA" id="ARBA00022691"/>
    </source>
</evidence>
<dbReference type="PATRIC" id="fig|388919.9.peg.1958"/>
<keyword evidence="6" id="KW-1185">Reference proteome</keyword>
<sequence length="230" mass="26627">MFMENITEQFNAVALEYDWVTTLLEGKPDYLLDNLPDRRVSALDIGCGGGNTCIFLSSYFQHVTGIDLSVDFLQIAKDKVEKEDLQNVELLQDDFLTAVFEKQFDFIFSRTTFHHLDIPEALEKCKKLLKPGGILFVMDNVSEKPTPSTWTYVVGAYLDFPRHWKRFGLKNARRIFKHSTSKSWLNHLATDRYLSKKGYEEIYGKLLPGCKLIQDGWNMKVIWHHKPIDG</sequence>
<feature type="domain" description="Methyltransferase" evidence="4">
    <location>
        <begin position="43"/>
        <end position="133"/>
    </location>
</feature>
<dbReference type="InterPro" id="IPR029063">
    <property type="entry name" value="SAM-dependent_MTases_sf"/>
</dbReference>
<dbReference type="HOGENOM" id="CLU_100940_0_0_9"/>
<dbReference type="STRING" id="388919.SSA_2065"/>
<proteinExistence type="predicted"/>
<evidence type="ECO:0000313" key="6">
    <source>
        <dbReference type="Proteomes" id="UP000002148"/>
    </source>
</evidence>
<dbReference type="Proteomes" id="UP000002148">
    <property type="component" value="Chromosome"/>
</dbReference>
<dbReference type="GO" id="GO:0032259">
    <property type="term" value="P:methylation"/>
    <property type="evidence" value="ECO:0007669"/>
    <property type="project" value="UniProtKB-KW"/>
</dbReference>
<dbReference type="SUPFAM" id="SSF53335">
    <property type="entry name" value="S-adenosyl-L-methionine-dependent methyltransferases"/>
    <property type="match status" value="1"/>
</dbReference>